<dbReference type="PATRIC" id="fig|1703778.3.peg.268"/>
<feature type="transmembrane region" description="Helical" evidence="8">
    <location>
        <begin position="445"/>
        <end position="464"/>
    </location>
</feature>
<feature type="transmembrane region" description="Helical" evidence="8">
    <location>
        <begin position="238"/>
        <end position="260"/>
    </location>
</feature>
<dbReference type="PRINTS" id="PR01437">
    <property type="entry name" value="NUOXDRDTASE4"/>
</dbReference>
<dbReference type="InterPro" id="IPR003918">
    <property type="entry name" value="NADH_UbQ_OxRdtase"/>
</dbReference>
<feature type="transmembrane region" description="Helical" evidence="8">
    <location>
        <begin position="160"/>
        <end position="182"/>
    </location>
</feature>
<evidence type="ECO:0008006" key="13">
    <source>
        <dbReference type="Google" id="ProtNLM"/>
    </source>
</evidence>
<feature type="domain" description="NADH-Ubiquinone oxidoreductase (complex I) chain 5 N-terminal" evidence="10">
    <location>
        <begin position="67"/>
        <end position="103"/>
    </location>
</feature>
<feature type="transmembrane region" description="Helical" evidence="8">
    <location>
        <begin position="107"/>
        <end position="124"/>
    </location>
</feature>
<evidence type="ECO:0000256" key="3">
    <source>
        <dbReference type="ARBA" id="ARBA00022475"/>
    </source>
</evidence>
<sequence length="491" mass="52761">MVSPILLIAIPLGLTFCIPLFGFISKQIAKFIPVLGMLFNLVVAISLIPQVMEAPFTVSLGGFPVPFGINLVVDPLAVFLAGLIALVGLLISIYATYYIKKGDTQSYHMLYLLLLVGATGIVLTGDIFNLFVFFEILCISSYALVAYNRDKPGIEAGMKYLIQGTVGSGLILIGIALLYGQFGTLNIAHIARYIHSATPLSVFLPMALLITGFGVEAAILPLNAWLPDAHSSAPSSISAILSGIAIKMGVYAVIRIIFTLFGAHSLLHYVLFIGLLTLLVGEFAAFRQKNIKRMLAYSSTGQIGLIIFAFGLASAMGIKGALFQITAHAFAKALLFLAVGYMIYHSGSMEIDSLAGMGKKIPLVSIAFTIGVFSLIGFPPFVGFASKFLIVKATLAQQDLLLTIFLGFVLLATVIEGAYFLKVIQTIYFKNNKEQENQPQHSTSLAVAIPICILMVLIIGIGIYPEMLNKILSSAASMLLDRGGYIRSVLP</sequence>
<comment type="caution">
    <text evidence="11">The sequence shown here is derived from an EMBL/GenBank/DDBJ whole genome shotgun (WGS) entry which is preliminary data.</text>
</comment>
<name>A0A0S8K1F9_UNCW3</name>
<feature type="transmembrane region" description="Helical" evidence="8">
    <location>
        <begin position="321"/>
        <end position="343"/>
    </location>
</feature>
<protein>
    <recommendedName>
        <fullName evidence="13">NADH:quinone oxidoreductase/Mrp antiporter membrane subunit domain-containing protein</fullName>
    </recommendedName>
</protein>
<evidence type="ECO:0000313" key="12">
    <source>
        <dbReference type="Proteomes" id="UP000050975"/>
    </source>
</evidence>
<organism evidence="11 12">
    <name type="scientific">candidate division WOR_3 bacterium SM1_77</name>
    <dbReference type="NCBI Taxonomy" id="1703778"/>
    <lineage>
        <taxon>Bacteria</taxon>
        <taxon>Bacteria division WOR-3</taxon>
    </lineage>
</organism>
<dbReference type="PANTHER" id="PTHR42703:SF1">
    <property type="entry name" value="NA(+)_H(+) ANTIPORTER SUBUNIT D1"/>
    <property type="match status" value="1"/>
</dbReference>
<dbReference type="AlphaFoldDB" id="A0A0S8K1F9"/>
<feature type="transmembrane region" description="Helical" evidence="8">
    <location>
        <begin position="266"/>
        <end position="286"/>
    </location>
</feature>
<feature type="transmembrane region" description="Helical" evidence="8">
    <location>
        <begin position="130"/>
        <end position="148"/>
    </location>
</feature>
<dbReference type="InterPro" id="IPR001516">
    <property type="entry name" value="Proton_antipo_N"/>
</dbReference>
<accession>A0A0S8K1F9</accession>
<keyword evidence="6 8" id="KW-0472">Membrane</keyword>
<dbReference type="InterPro" id="IPR001750">
    <property type="entry name" value="ND/Mrp_TM"/>
</dbReference>
<comment type="subcellular location">
    <subcellularLocation>
        <location evidence="1">Cell membrane</location>
        <topology evidence="1">Multi-pass membrane protein</topology>
    </subcellularLocation>
    <subcellularLocation>
        <location evidence="7">Membrane</location>
        <topology evidence="7">Multi-pass membrane protein</topology>
    </subcellularLocation>
</comment>
<feature type="transmembrane region" description="Helical" evidence="8">
    <location>
        <begin position="72"/>
        <end position="95"/>
    </location>
</feature>
<evidence type="ECO:0000256" key="7">
    <source>
        <dbReference type="RuleBase" id="RU000320"/>
    </source>
</evidence>
<dbReference type="GO" id="GO:0005886">
    <property type="term" value="C:plasma membrane"/>
    <property type="evidence" value="ECO:0007669"/>
    <property type="project" value="UniProtKB-SubCell"/>
</dbReference>
<dbReference type="Pfam" id="PF00662">
    <property type="entry name" value="Proton_antipo_N"/>
    <property type="match status" value="1"/>
</dbReference>
<feature type="transmembrane region" description="Helical" evidence="8">
    <location>
        <begin position="6"/>
        <end position="24"/>
    </location>
</feature>
<comment type="similarity">
    <text evidence="2">Belongs to the CPA3 antiporters (TC 2.A.63) subunit D family.</text>
</comment>
<dbReference type="InterPro" id="IPR050586">
    <property type="entry name" value="CPA3_Na-H_Antiporter_D"/>
</dbReference>
<evidence type="ECO:0000256" key="4">
    <source>
        <dbReference type="ARBA" id="ARBA00022692"/>
    </source>
</evidence>
<evidence type="ECO:0000256" key="1">
    <source>
        <dbReference type="ARBA" id="ARBA00004651"/>
    </source>
</evidence>
<proteinExistence type="inferred from homology"/>
<keyword evidence="3" id="KW-1003">Cell membrane</keyword>
<evidence type="ECO:0000256" key="6">
    <source>
        <dbReference type="ARBA" id="ARBA00023136"/>
    </source>
</evidence>
<evidence type="ECO:0000259" key="10">
    <source>
        <dbReference type="Pfam" id="PF00662"/>
    </source>
</evidence>
<feature type="domain" description="NADH:quinone oxidoreductase/Mrp antiporter transmembrane" evidence="9">
    <location>
        <begin position="126"/>
        <end position="405"/>
    </location>
</feature>
<feature type="transmembrane region" description="Helical" evidence="8">
    <location>
        <begin position="402"/>
        <end position="424"/>
    </location>
</feature>
<feature type="transmembrane region" description="Helical" evidence="8">
    <location>
        <begin position="295"/>
        <end position="315"/>
    </location>
</feature>
<evidence type="ECO:0000256" key="8">
    <source>
        <dbReference type="SAM" id="Phobius"/>
    </source>
</evidence>
<reference evidence="11 12" key="1">
    <citation type="journal article" date="2015" name="Microbiome">
        <title>Genomic resolution of linkages in carbon, nitrogen, and sulfur cycling among widespread estuary sediment bacteria.</title>
        <authorList>
            <person name="Baker B.J."/>
            <person name="Lazar C.S."/>
            <person name="Teske A.P."/>
            <person name="Dick G.J."/>
        </authorList>
    </citation>
    <scope>NUCLEOTIDE SEQUENCE [LARGE SCALE GENOMIC DNA]</scope>
    <source>
        <strain evidence="11">SM1_77</strain>
    </source>
</reference>
<dbReference type="PANTHER" id="PTHR42703">
    <property type="entry name" value="NADH DEHYDROGENASE"/>
    <property type="match status" value="1"/>
</dbReference>
<evidence type="ECO:0000313" key="11">
    <source>
        <dbReference type="EMBL" id="KPL15793.1"/>
    </source>
</evidence>
<keyword evidence="4 7" id="KW-0812">Transmembrane</keyword>
<dbReference type="EMBL" id="LJVE01000005">
    <property type="protein sequence ID" value="KPL15793.1"/>
    <property type="molecule type" value="Genomic_DNA"/>
</dbReference>
<feature type="transmembrane region" description="Helical" evidence="8">
    <location>
        <begin position="202"/>
        <end position="226"/>
    </location>
</feature>
<evidence type="ECO:0000259" key="9">
    <source>
        <dbReference type="Pfam" id="PF00361"/>
    </source>
</evidence>
<dbReference type="Pfam" id="PF00361">
    <property type="entry name" value="Proton_antipo_M"/>
    <property type="match status" value="1"/>
</dbReference>
<evidence type="ECO:0000256" key="5">
    <source>
        <dbReference type="ARBA" id="ARBA00022989"/>
    </source>
</evidence>
<feature type="transmembrane region" description="Helical" evidence="8">
    <location>
        <begin position="31"/>
        <end position="52"/>
    </location>
</feature>
<gene>
    <name evidence="11" type="ORF">AMJ74_00700</name>
</gene>
<dbReference type="GO" id="GO:0008137">
    <property type="term" value="F:NADH dehydrogenase (ubiquinone) activity"/>
    <property type="evidence" value="ECO:0007669"/>
    <property type="project" value="InterPro"/>
</dbReference>
<dbReference type="GO" id="GO:0042773">
    <property type="term" value="P:ATP synthesis coupled electron transport"/>
    <property type="evidence" value="ECO:0007669"/>
    <property type="project" value="InterPro"/>
</dbReference>
<dbReference type="Proteomes" id="UP000050975">
    <property type="component" value="Unassembled WGS sequence"/>
</dbReference>
<evidence type="ECO:0000256" key="2">
    <source>
        <dbReference type="ARBA" id="ARBA00005346"/>
    </source>
</evidence>
<feature type="transmembrane region" description="Helical" evidence="8">
    <location>
        <begin position="363"/>
        <end position="382"/>
    </location>
</feature>
<keyword evidence="5 8" id="KW-1133">Transmembrane helix</keyword>